<dbReference type="Proteomes" id="UP000010411">
    <property type="component" value="Unassembled WGS sequence"/>
</dbReference>
<dbReference type="EMBL" id="AEJC01000379">
    <property type="protein sequence ID" value="EKX64343.1"/>
    <property type="molecule type" value="Genomic_DNA"/>
</dbReference>
<feature type="region of interest" description="Disordered" evidence="1">
    <location>
        <begin position="1"/>
        <end position="20"/>
    </location>
</feature>
<feature type="non-terminal residue" evidence="2">
    <location>
        <position position="20"/>
    </location>
</feature>
<comment type="caution">
    <text evidence="2">The sequence shown here is derived from an EMBL/GenBank/DDBJ whole genome shotgun (WGS) entry which is preliminary data.</text>
</comment>
<sequence length="20" mass="2116">MAGAGEWGLVAPTRRSRTSI</sequence>
<keyword evidence="3" id="KW-1185">Reference proteome</keyword>
<dbReference type="AlphaFoldDB" id="L1KVE9"/>
<name>L1KVE9_9ACTN</name>
<gene>
    <name evidence="2" type="ORF">STRIP9103_03697</name>
</gene>
<proteinExistence type="predicted"/>
<evidence type="ECO:0000313" key="3">
    <source>
        <dbReference type="Proteomes" id="UP000010411"/>
    </source>
</evidence>
<reference evidence="2 3" key="1">
    <citation type="submission" date="2012-11" db="EMBL/GenBank/DDBJ databases">
        <authorList>
            <person name="Huguet-Tapia J.C."/>
            <person name="Durkin A.S."/>
            <person name="Pettis G.S."/>
            <person name="Badger J.H."/>
        </authorList>
    </citation>
    <scope>NUCLEOTIDE SEQUENCE [LARGE SCALE GENOMIC DNA]</scope>
    <source>
        <strain evidence="2 3">91-03</strain>
    </source>
</reference>
<organism evidence="2 3">
    <name type="scientific">Streptomyces ipomoeae 91-03</name>
    <dbReference type="NCBI Taxonomy" id="698759"/>
    <lineage>
        <taxon>Bacteria</taxon>
        <taxon>Bacillati</taxon>
        <taxon>Actinomycetota</taxon>
        <taxon>Actinomycetes</taxon>
        <taxon>Kitasatosporales</taxon>
        <taxon>Streptomycetaceae</taxon>
        <taxon>Streptomyces</taxon>
    </lineage>
</organism>
<evidence type="ECO:0000256" key="1">
    <source>
        <dbReference type="SAM" id="MobiDB-lite"/>
    </source>
</evidence>
<protein>
    <submittedName>
        <fullName evidence="2">Uncharacterized protein</fullName>
    </submittedName>
</protein>
<accession>L1KVE9</accession>
<evidence type="ECO:0000313" key="2">
    <source>
        <dbReference type="EMBL" id="EKX64343.1"/>
    </source>
</evidence>